<dbReference type="PANTHER" id="PTHR46211:SF1">
    <property type="entry name" value="GLYCEROPHOSPHODIESTER PHOSPHODIESTERASE, CYTOPLASMIC"/>
    <property type="match status" value="1"/>
</dbReference>
<reference evidence="2 3" key="1">
    <citation type="submission" date="2017-06" db="EMBL/GenBank/DDBJ databases">
        <authorList>
            <person name="Kim H.J."/>
            <person name="Triplett B.A."/>
        </authorList>
    </citation>
    <scope>NUCLEOTIDE SEQUENCE [LARGE SCALE GENOMIC DNA]</scope>
    <source>
        <strain evidence="2 3">SCA</strain>
    </source>
</reference>
<dbReference type="GO" id="GO:0006629">
    <property type="term" value="P:lipid metabolic process"/>
    <property type="evidence" value="ECO:0007669"/>
    <property type="project" value="InterPro"/>
</dbReference>
<dbReference type="OrthoDB" id="384721at2"/>
<accession>A0A239EI16</accession>
<protein>
    <submittedName>
        <fullName evidence="2">Glycerophosphoryl diester phosphodiesterase</fullName>
    </submittedName>
</protein>
<sequence length="239" mass="27352">MNNPIVAHRGWSSLAPENTLSALELALKEDRIDKIEIDIQMTKDGIVVLHHDFELQRTSNGRGLLSTRSYKELLELDFGSWFSPKFKGEKIPTLEEALALVDNKKELIIEIKKGGTIYPTIAEELCKILKDYPIDKVMVKSFNHQVVKEVKDIHGDIKVGMLIYGSPNLLKEQIRYAHASFVSIAAPYITKEWIDNLYEEKVEVMAWTIDEPEDIEAIKQLDNRIAIITNYPQRAFNTI</sequence>
<proteinExistence type="predicted"/>
<dbReference type="Proteomes" id="UP000198304">
    <property type="component" value="Unassembled WGS sequence"/>
</dbReference>
<evidence type="ECO:0000313" key="2">
    <source>
        <dbReference type="EMBL" id="SNS44295.1"/>
    </source>
</evidence>
<dbReference type="Pfam" id="PF03009">
    <property type="entry name" value="GDPD"/>
    <property type="match status" value="1"/>
</dbReference>
<gene>
    <name evidence="2" type="ORF">SAMN05446037_101048</name>
</gene>
<name>A0A239EI16_9FIRM</name>
<dbReference type="PANTHER" id="PTHR46211">
    <property type="entry name" value="GLYCEROPHOSPHORYL DIESTER PHOSPHODIESTERASE"/>
    <property type="match status" value="1"/>
</dbReference>
<dbReference type="GO" id="GO:0008081">
    <property type="term" value="F:phosphoric diester hydrolase activity"/>
    <property type="evidence" value="ECO:0007669"/>
    <property type="project" value="InterPro"/>
</dbReference>
<dbReference type="InterPro" id="IPR017946">
    <property type="entry name" value="PLC-like_Pdiesterase_TIM-brl"/>
</dbReference>
<dbReference type="EMBL" id="FZOJ01000010">
    <property type="protein sequence ID" value="SNS44295.1"/>
    <property type="molecule type" value="Genomic_DNA"/>
</dbReference>
<evidence type="ECO:0000313" key="3">
    <source>
        <dbReference type="Proteomes" id="UP000198304"/>
    </source>
</evidence>
<evidence type="ECO:0000259" key="1">
    <source>
        <dbReference type="PROSITE" id="PS51704"/>
    </source>
</evidence>
<dbReference type="SUPFAM" id="SSF51695">
    <property type="entry name" value="PLC-like phosphodiesterases"/>
    <property type="match status" value="1"/>
</dbReference>
<organism evidence="2 3">
    <name type="scientific">Anaerovirgula multivorans</name>
    <dbReference type="NCBI Taxonomy" id="312168"/>
    <lineage>
        <taxon>Bacteria</taxon>
        <taxon>Bacillati</taxon>
        <taxon>Bacillota</taxon>
        <taxon>Clostridia</taxon>
        <taxon>Peptostreptococcales</taxon>
        <taxon>Natronincolaceae</taxon>
        <taxon>Anaerovirgula</taxon>
    </lineage>
</organism>
<dbReference type="InterPro" id="IPR030395">
    <property type="entry name" value="GP_PDE_dom"/>
</dbReference>
<dbReference type="RefSeq" id="WP_089283089.1">
    <property type="nucleotide sequence ID" value="NZ_FZOJ01000010.1"/>
</dbReference>
<dbReference type="PROSITE" id="PS51704">
    <property type="entry name" value="GP_PDE"/>
    <property type="match status" value="1"/>
</dbReference>
<feature type="domain" description="GP-PDE" evidence="1">
    <location>
        <begin position="3"/>
        <end position="239"/>
    </location>
</feature>
<keyword evidence="3" id="KW-1185">Reference proteome</keyword>
<dbReference type="AlphaFoldDB" id="A0A239EI16"/>
<dbReference type="Gene3D" id="3.20.20.190">
    <property type="entry name" value="Phosphatidylinositol (PI) phosphodiesterase"/>
    <property type="match status" value="1"/>
</dbReference>